<name>A0A7H8NB25_9ACTN</name>
<feature type="transmembrane region" description="Helical" evidence="2">
    <location>
        <begin position="27"/>
        <end position="48"/>
    </location>
</feature>
<evidence type="ECO:0000313" key="4">
    <source>
        <dbReference type="EMBL" id="QKW51730.1"/>
    </source>
</evidence>
<dbReference type="Pfam" id="PF03888">
    <property type="entry name" value="MucB_RseB"/>
    <property type="match status" value="1"/>
</dbReference>
<feature type="domain" description="MucB/RseB N-terminal" evidence="3">
    <location>
        <begin position="135"/>
        <end position="284"/>
    </location>
</feature>
<dbReference type="SUPFAM" id="SSF89392">
    <property type="entry name" value="Prokaryotic lipoproteins and lipoprotein localization factors"/>
    <property type="match status" value="1"/>
</dbReference>
<keyword evidence="2" id="KW-0472">Membrane</keyword>
<dbReference type="RefSeq" id="WP_176163448.1">
    <property type="nucleotide sequence ID" value="NZ_CP054929.1"/>
</dbReference>
<keyword evidence="2" id="KW-1133">Transmembrane helix</keyword>
<protein>
    <submittedName>
        <fullName evidence="4">Outer membrane lipoprotein carrier protein LolA</fullName>
    </submittedName>
</protein>
<dbReference type="AlphaFoldDB" id="A0A7H8NB25"/>
<keyword evidence="5" id="KW-1185">Reference proteome</keyword>
<evidence type="ECO:0000313" key="5">
    <source>
        <dbReference type="Proteomes" id="UP000509303"/>
    </source>
</evidence>
<dbReference type="PANTHER" id="PTHR37507:SF2">
    <property type="entry name" value="SPORULATION PROTEIN YDCC"/>
    <property type="match status" value="1"/>
</dbReference>
<evidence type="ECO:0000256" key="1">
    <source>
        <dbReference type="SAM" id="MobiDB-lite"/>
    </source>
</evidence>
<feature type="region of interest" description="Disordered" evidence="1">
    <location>
        <begin position="93"/>
        <end position="115"/>
    </location>
</feature>
<feature type="region of interest" description="Disordered" evidence="1">
    <location>
        <begin position="1"/>
        <end position="21"/>
    </location>
</feature>
<evidence type="ECO:0000259" key="3">
    <source>
        <dbReference type="Pfam" id="PF03888"/>
    </source>
</evidence>
<evidence type="ECO:0000256" key="2">
    <source>
        <dbReference type="SAM" id="Phobius"/>
    </source>
</evidence>
<dbReference type="Gene3D" id="2.50.20.10">
    <property type="entry name" value="Lipoprotein localisation LolA/LolB/LppX"/>
    <property type="match status" value="1"/>
</dbReference>
<sequence>MARTRSTEATDEWDDERPARRHRAARYAVPVAVAGVAAATIGLVPALANSGGDPDLPKITAEELIAKIAASDTQQLSGSVKISTDLGIPGLSAGSSLGGMGGGQHGGEDGDESSAAPLSKLTELAAGSHTLRIAADGPEKQRVSIIEDAAEYSLIRNGDQIWAYDSGSNSVYHATAPQQERSHGKGKHEERLPKDLTDATPQELAKQVLAGADTTTSVTVDGTAKIAGRDAYQLKLTPKGDTTVGSIRIAVDADNGVPLKFTLAPKSGGKAVVDVGFTKVSFGKPKASTFEFTPPEGAKVTEQKDLDRKADKLGQREELGADDLSGLNVIGEGWGTVAKLKLPGGLPTEQHGEGAESAAASQFLDKLGDKVKGDFGSGTVFSTRLVNALLTDDGTVYVGAVGKDTLIDAANAGK</sequence>
<feature type="compositionally biased region" description="Gly residues" evidence="1">
    <location>
        <begin position="96"/>
        <end position="105"/>
    </location>
</feature>
<keyword evidence="4" id="KW-0449">Lipoprotein</keyword>
<dbReference type="EMBL" id="CP054929">
    <property type="protein sequence ID" value="QKW51730.1"/>
    <property type="molecule type" value="Genomic_DNA"/>
</dbReference>
<accession>A0A7H8NB25</accession>
<reference evidence="4 5" key="1">
    <citation type="submission" date="2020-06" db="EMBL/GenBank/DDBJ databases">
        <title>Genome mining for natural products.</title>
        <authorList>
            <person name="Zhang B."/>
            <person name="Shi J."/>
            <person name="Ge H."/>
        </authorList>
    </citation>
    <scope>NUCLEOTIDE SEQUENCE [LARGE SCALE GENOMIC DNA]</scope>
    <source>
        <strain evidence="4 5">NA00687</strain>
    </source>
</reference>
<proteinExistence type="predicted"/>
<gene>
    <name evidence="4" type="ORF">HUT08_21840</name>
</gene>
<keyword evidence="2" id="KW-0812">Transmembrane</keyword>
<organism evidence="4 5">
    <name type="scientific">Streptomyces buecherae</name>
    <dbReference type="NCBI Taxonomy" id="2763006"/>
    <lineage>
        <taxon>Bacteria</taxon>
        <taxon>Bacillati</taxon>
        <taxon>Actinomycetota</taxon>
        <taxon>Actinomycetes</taxon>
        <taxon>Kitasatosporales</taxon>
        <taxon>Streptomycetaceae</taxon>
        <taxon>Streptomyces</taxon>
    </lineage>
</organism>
<dbReference type="InterPro" id="IPR052944">
    <property type="entry name" value="Sporulation_related"/>
</dbReference>
<dbReference type="Proteomes" id="UP000509303">
    <property type="component" value="Chromosome"/>
</dbReference>
<dbReference type="InterPro" id="IPR029046">
    <property type="entry name" value="LolA/LolB/LppX"/>
</dbReference>
<dbReference type="InterPro" id="IPR033434">
    <property type="entry name" value="MucB/RseB_N"/>
</dbReference>
<dbReference type="PANTHER" id="PTHR37507">
    <property type="entry name" value="SPORULATION PROTEIN YDCC"/>
    <property type="match status" value="1"/>
</dbReference>